<keyword evidence="1" id="KW-0812">Transmembrane</keyword>
<evidence type="ECO:0000313" key="2">
    <source>
        <dbReference type="EMBL" id="KAL2853060.1"/>
    </source>
</evidence>
<gene>
    <name evidence="2" type="ORF">BJX68DRAFT_49594</name>
</gene>
<sequence length="75" mass="8798">MIGSCSRIWTLYYVYTSTFSYSTKVVLQSTVVSDEPYWYILGILCVPGFVVLMTWEGAHWHRTKPHLRIDGYLNF</sequence>
<dbReference type="RefSeq" id="XP_070900701.1">
    <property type="nucleotide sequence ID" value="XM_071049278.1"/>
</dbReference>
<name>A0ABR4KLB0_9EURO</name>
<evidence type="ECO:0000256" key="1">
    <source>
        <dbReference type="SAM" id="Phobius"/>
    </source>
</evidence>
<dbReference type="EMBL" id="JBFXLR010000014">
    <property type="protein sequence ID" value="KAL2853060.1"/>
    <property type="molecule type" value="Genomic_DNA"/>
</dbReference>
<accession>A0ABR4KLB0</accession>
<dbReference type="Proteomes" id="UP001610444">
    <property type="component" value="Unassembled WGS sequence"/>
</dbReference>
<keyword evidence="1" id="KW-0472">Membrane</keyword>
<proteinExistence type="predicted"/>
<protein>
    <submittedName>
        <fullName evidence="2">Uncharacterized protein</fullName>
    </submittedName>
</protein>
<organism evidence="2 3">
    <name type="scientific">Aspergillus pseudodeflectus</name>
    <dbReference type="NCBI Taxonomy" id="176178"/>
    <lineage>
        <taxon>Eukaryota</taxon>
        <taxon>Fungi</taxon>
        <taxon>Dikarya</taxon>
        <taxon>Ascomycota</taxon>
        <taxon>Pezizomycotina</taxon>
        <taxon>Eurotiomycetes</taxon>
        <taxon>Eurotiomycetidae</taxon>
        <taxon>Eurotiales</taxon>
        <taxon>Aspergillaceae</taxon>
        <taxon>Aspergillus</taxon>
        <taxon>Aspergillus subgen. Nidulantes</taxon>
    </lineage>
</organism>
<reference evidence="2 3" key="1">
    <citation type="submission" date="2024-07" db="EMBL/GenBank/DDBJ databases">
        <title>Section-level genome sequencing and comparative genomics of Aspergillus sections Usti and Cavernicolus.</title>
        <authorList>
            <consortium name="Lawrence Berkeley National Laboratory"/>
            <person name="Nybo J.L."/>
            <person name="Vesth T.C."/>
            <person name="Theobald S."/>
            <person name="Frisvad J.C."/>
            <person name="Larsen T.O."/>
            <person name="Kjaerboelling I."/>
            <person name="Rothschild-Mancinelli K."/>
            <person name="Lyhne E.K."/>
            <person name="Kogle M.E."/>
            <person name="Barry K."/>
            <person name="Clum A."/>
            <person name="Na H."/>
            <person name="Ledsgaard L."/>
            <person name="Lin J."/>
            <person name="Lipzen A."/>
            <person name="Kuo A."/>
            <person name="Riley R."/>
            <person name="Mondo S."/>
            <person name="LaButti K."/>
            <person name="Haridas S."/>
            <person name="Pangalinan J."/>
            <person name="Salamov A.A."/>
            <person name="Simmons B.A."/>
            <person name="Magnuson J.K."/>
            <person name="Chen J."/>
            <person name="Drula E."/>
            <person name="Henrissat B."/>
            <person name="Wiebenga A."/>
            <person name="Lubbers R.J."/>
            <person name="Gomes A.C."/>
            <person name="Macurrencykelacurrency M.R."/>
            <person name="Stajich J."/>
            <person name="Grigoriev I.V."/>
            <person name="Mortensen U.H."/>
            <person name="De vries R.P."/>
            <person name="Baker S.E."/>
            <person name="Andersen M.R."/>
        </authorList>
    </citation>
    <scope>NUCLEOTIDE SEQUENCE [LARGE SCALE GENOMIC DNA]</scope>
    <source>
        <strain evidence="2 3">CBS 756.74</strain>
    </source>
</reference>
<keyword evidence="1" id="KW-1133">Transmembrane helix</keyword>
<keyword evidence="3" id="KW-1185">Reference proteome</keyword>
<dbReference type="GeneID" id="98164442"/>
<comment type="caution">
    <text evidence="2">The sequence shown here is derived from an EMBL/GenBank/DDBJ whole genome shotgun (WGS) entry which is preliminary data.</text>
</comment>
<evidence type="ECO:0000313" key="3">
    <source>
        <dbReference type="Proteomes" id="UP001610444"/>
    </source>
</evidence>
<feature type="transmembrane region" description="Helical" evidence="1">
    <location>
        <begin position="37"/>
        <end position="55"/>
    </location>
</feature>